<organism evidence="2 3">
    <name type="scientific">Craurococcus roseus</name>
    <dbReference type="NCBI Taxonomy" id="77585"/>
    <lineage>
        <taxon>Bacteria</taxon>
        <taxon>Pseudomonadati</taxon>
        <taxon>Pseudomonadota</taxon>
        <taxon>Alphaproteobacteria</taxon>
        <taxon>Acetobacterales</taxon>
        <taxon>Acetobacteraceae</taxon>
        <taxon>Craurococcus</taxon>
    </lineage>
</organism>
<dbReference type="EMBL" id="BAAAFZ010000002">
    <property type="protein sequence ID" value="GAA0567018.1"/>
    <property type="molecule type" value="Genomic_DNA"/>
</dbReference>
<evidence type="ECO:0000313" key="2">
    <source>
        <dbReference type="EMBL" id="GAA0567018.1"/>
    </source>
</evidence>
<reference evidence="2 3" key="1">
    <citation type="journal article" date="2019" name="Int. J. Syst. Evol. Microbiol.">
        <title>The Global Catalogue of Microorganisms (GCM) 10K type strain sequencing project: providing services to taxonomists for standard genome sequencing and annotation.</title>
        <authorList>
            <consortium name="The Broad Institute Genomics Platform"/>
            <consortium name="The Broad Institute Genome Sequencing Center for Infectious Disease"/>
            <person name="Wu L."/>
            <person name="Ma J."/>
        </authorList>
    </citation>
    <scope>NUCLEOTIDE SEQUENCE [LARGE SCALE GENOMIC DNA]</scope>
    <source>
        <strain evidence="2 3">JCM 9933</strain>
    </source>
</reference>
<keyword evidence="3" id="KW-1185">Reference proteome</keyword>
<evidence type="ECO:0000256" key="1">
    <source>
        <dbReference type="SAM" id="MobiDB-lite"/>
    </source>
</evidence>
<gene>
    <name evidence="2" type="ORF">GCM10009416_01300</name>
</gene>
<feature type="region of interest" description="Disordered" evidence="1">
    <location>
        <begin position="25"/>
        <end position="65"/>
    </location>
</feature>
<comment type="caution">
    <text evidence="2">The sequence shown here is derived from an EMBL/GenBank/DDBJ whole genome shotgun (WGS) entry which is preliminary data.</text>
</comment>
<name>A0ABN1EI37_9PROT</name>
<dbReference type="RefSeq" id="WP_343893193.1">
    <property type="nucleotide sequence ID" value="NZ_BAAAFZ010000002.1"/>
</dbReference>
<feature type="compositionally biased region" description="Basic residues" evidence="1">
    <location>
        <begin position="44"/>
        <end position="65"/>
    </location>
</feature>
<protein>
    <submittedName>
        <fullName evidence="2">Uncharacterized protein</fullName>
    </submittedName>
</protein>
<evidence type="ECO:0000313" key="3">
    <source>
        <dbReference type="Proteomes" id="UP001501588"/>
    </source>
</evidence>
<sequence>MAAISDLVGAVINKPVAAAARLARRALERIPSPDTGGKADERPRKSKGWRKHVRRAKARQRGAQG</sequence>
<dbReference type="Proteomes" id="UP001501588">
    <property type="component" value="Unassembled WGS sequence"/>
</dbReference>
<accession>A0ABN1EI37</accession>
<proteinExistence type="predicted"/>